<evidence type="ECO:0000256" key="1">
    <source>
        <dbReference type="SAM" id="MobiDB-lite"/>
    </source>
</evidence>
<reference evidence="3 4" key="1">
    <citation type="submission" date="2024-04" db="EMBL/GenBank/DDBJ databases">
        <authorList>
            <person name="Fracassetti M."/>
        </authorList>
    </citation>
    <scope>NUCLEOTIDE SEQUENCE [LARGE SCALE GENOMIC DNA]</scope>
</reference>
<sequence length="233" mass="25479">MYYSSPSSTSPPLFATSLGPPSFPDDDDEHDVLPSDSPPTSPGSTSSSASSSSSSTKSSPAASPMEAPVMPRRSLRSNLGQLPVWYHDFVTYGVESIPIPTRFSQAQGNPLWDRAMDNEIDELHANHTWDVVPRPPPEVPVVGSRWVYTLKIKLDGTLDRSKARVVSQGFTQEYGIDFTETFAPVAKMVTVRSLLAVASLSNWPLYQLDVKNAFLHGDLQETVYMECPPGYAA</sequence>
<evidence type="ECO:0000259" key="2">
    <source>
        <dbReference type="Pfam" id="PF07727"/>
    </source>
</evidence>
<accession>A0AAV2CCU0</accession>
<feature type="region of interest" description="Disordered" evidence="1">
    <location>
        <begin position="1"/>
        <end position="69"/>
    </location>
</feature>
<organism evidence="3 4">
    <name type="scientific">Linum trigynum</name>
    <dbReference type="NCBI Taxonomy" id="586398"/>
    <lineage>
        <taxon>Eukaryota</taxon>
        <taxon>Viridiplantae</taxon>
        <taxon>Streptophyta</taxon>
        <taxon>Embryophyta</taxon>
        <taxon>Tracheophyta</taxon>
        <taxon>Spermatophyta</taxon>
        <taxon>Magnoliopsida</taxon>
        <taxon>eudicotyledons</taxon>
        <taxon>Gunneridae</taxon>
        <taxon>Pentapetalae</taxon>
        <taxon>rosids</taxon>
        <taxon>fabids</taxon>
        <taxon>Malpighiales</taxon>
        <taxon>Linaceae</taxon>
        <taxon>Linum</taxon>
    </lineage>
</organism>
<evidence type="ECO:0000313" key="3">
    <source>
        <dbReference type="EMBL" id="CAL1354327.1"/>
    </source>
</evidence>
<name>A0AAV2CCU0_9ROSI</name>
<gene>
    <name evidence="3" type="ORF">LTRI10_LOCUS2150</name>
</gene>
<evidence type="ECO:0000313" key="4">
    <source>
        <dbReference type="Proteomes" id="UP001497516"/>
    </source>
</evidence>
<dbReference type="Pfam" id="PF07727">
    <property type="entry name" value="RVT_2"/>
    <property type="match status" value="1"/>
</dbReference>
<feature type="compositionally biased region" description="Low complexity" evidence="1">
    <location>
        <begin position="1"/>
        <end position="12"/>
    </location>
</feature>
<dbReference type="AlphaFoldDB" id="A0AAV2CCU0"/>
<proteinExistence type="predicted"/>
<dbReference type="InterPro" id="IPR013103">
    <property type="entry name" value="RVT_2"/>
</dbReference>
<protein>
    <recommendedName>
        <fullName evidence="2">Reverse transcriptase Ty1/copia-type domain-containing protein</fullName>
    </recommendedName>
</protein>
<dbReference type="Proteomes" id="UP001497516">
    <property type="component" value="Chromosome 1"/>
</dbReference>
<keyword evidence="4" id="KW-1185">Reference proteome</keyword>
<feature type="domain" description="Reverse transcriptase Ty1/copia-type" evidence="2">
    <location>
        <begin position="126"/>
        <end position="231"/>
    </location>
</feature>
<feature type="compositionally biased region" description="Low complexity" evidence="1">
    <location>
        <begin position="42"/>
        <end position="64"/>
    </location>
</feature>
<dbReference type="EMBL" id="OZ034813">
    <property type="protein sequence ID" value="CAL1354327.1"/>
    <property type="molecule type" value="Genomic_DNA"/>
</dbReference>